<dbReference type="SUPFAM" id="SSF103473">
    <property type="entry name" value="MFS general substrate transporter"/>
    <property type="match status" value="1"/>
</dbReference>
<evidence type="ECO:0000256" key="1">
    <source>
        <dbReference type="ARBA" id="ARBA00004141"/>
    </source>
</evidence>
<dbReference type="SUPFAM" id="SSF50998">
    <property type="entry name" value="Quinoprotein alcohol dehydrogenase-like"/>
    <property type="match status" value="1"/>
</dbReference>
<evidence type="ECO:0000256" key="3">
    <source>
        <dbReference type="ARBA" id="ARBA00022448"/>
    </source>
</evidence>
<evidence type="ECO:0000256" key="5">
    <source>
        <dbReference type="ARBA" id="ARBA00022911"/>
    </source>
</evidence>
<organism evidence="13 14">
    <name type="scientific">Mycena venus</name>
    <dbReference type="NCBI Taxonomy" id="2733690"/>
    <lineage>
        <taxon>Eukaryota</taxon>
        <taxon>Fungi</taxon>
        <taxon>Dikarya</taxon>
        <taxon>Basidiomycota</taxon>
        <taxon>Agaricomycotina</taxon>
        <taxon>Agaricomycetes</taxon>
        <taxon>Agaricomycetidae</taxon>
        <taxon>Agaricales</taxon>
        <taxon>Marasmiineae</taxon>
        <taxon>Mycenaceae</taxon>
        <taxon>Mycena</taxon>
    </lineage>
</organism>
<dbReference type="InterPro" id="IPR020846">
    <property type="entry name" value="MFS_dom"/>
</dbReference>
<dbReference type="Gene3D" id="1.20.1250.20">
    <property type="entry name" value="MFS general substrate transporter like domains"/>
    <property type="match status" value="1"/>
</dbReference>
<evidence type="ECO:0000256" key="4">
    <source>
        <dbReference type="ARBA" id="ARBA00022692"/>
    </source>
</evidence>
<evidence type="ECO:0000256" key="9">
    <source>
        <dbReference type="ARBA" id="ARBA00049119"/>
    </source>
</evidence>
<dbReference type="FunFam" id="1.20.1250.20:FF:000026">
    <property type="entry name" value="MFS quinate transporter QutD"/>
    <property type="match status" value="1"/>
</dbReference>
<keyword evidence="4 11" id="KW-0812">Transmembrane</keyword>
<dbReference type="PROSITE" id="PS00217">
    <property type="entry name" value="SUGAR_TRANSPORT_2"/>
    <property type="match status" value="1"/>
</dbReference>
<comment type="caution">
    <text evidence="13">The sequence shown here is derived from an EMBL/GenBank/DDBJ whole genome shotgun (WGS) entry which is preliminary data.</text>
</comment>
<protein>
    <recommendedName>
        <fullName evidence="8">Quinate transporter</fullName>
    </recommendedName>
</protein>
<dbReference type="InterPro" id="IPR015943">
    <property type="entry name" value="WD40/YVTN_repeat-like_dom_sf"/>
</dbReference>
<dbReference type="Proteomes" id="UP000620124">
    <property type="component" value="Unassembled WGS sequence"/>
</dbReference>
<keyword evidence="14" id="KW-1185">Reference proteome</keyword>
<keyword evidence="5" id="KW-0672">Quinate metabolism</keyword>
<sequence>MARLARVEDRPTPAEVYNWKVYANAIIATWAAVMIGYDSAFIGTSISLASFKNEFGLTTKSTSDFNFISANIVSVYQAGCFFGAFIGYLTGYFLGRKYGLLLSSAIFIVGAGLQCGANSSTGLGIMYAGRIIVGLGIGIASNLAPIYVAEIAPPAIRGRLIGIYELCWQLGGVIGFWINYGVTQHIPASHKQWFIAFAVQLIPGGLLFIGSFFLVESPRWLVSRDRNAAALKNLAKLRNLPEDAPYVVEEYSEIEAAITHERSLAGAGFFGPLKTVFAIFFIWQNGTGINAINYYSPTIFKSIGIVGTSTSLLTTGVYGIIKLVGALIWLLYLVDSFGRRSMLLIGSIGGAISMYYIGAYIAIAKPADHPTTKLSSGGQSAIAFFYIWTIFYSPTWNGTPWVVGAEMFPQHVRTFTQSCQAASNWFWGFIITRFTPQMFTSMGFGVYIFFASLMVVSVPFVYFILPETKQIPLERMEELFEPGMKPWKAHDIVMGRVHETRQLRKDAASSPASTSFEKNRDDRVETKAWRYVFGASDDIASFHVEGDVVVALSGKGASMLRSFETTTGLMAFEKRLDAPTTKPTGIDVAFEPNTGAMFVLNTHIVTRVGEVQWTWDAPDKTQPYSKLVHTGAALYAVGILQQTASLHLAAINPVTGAQIHVAWKHLPPSVSSFVVAGETIVWVDHSTENIGYVQLAPSLKGNIKTEKTQKWLAVVDVDLRDKEIFVGVGTNGEARVLQVREDKLETIHTFPANDGSRALFAGGLNKAGEPYVARLWTTASNMTSVSIFTPGEDALTTTFKLDEHKHGIVSHLAIDGTRLVVTTSRGSVQLWDQDQLVWGREEALSAVDRATFVELPLPERVARVNVEGESFMSRLTRQIEDAKDFPAYAAAFAQRFVTGAAPRDEVVVSAHNHTTALARDAFGFKQVLVTATAYGSVFGLDTASGAVLWTRVLGLGWAGDGVGGTVKPVKIFVVDGEGDGKDVVLIVQRKATNNLVDTVVFRIDPLTGASVSPAEEDTDRLLQGTDVISGPLTEAFLLPGSDVIILIDEFFQINPYPDTEASAALVARLAPQLYLPFLEFFSDGPRVVGHGLKLDPNLSDKYVAHRTWGLRLPPGETVKQLVKPRIGPVASLGKVLGNRTTLYKYLNPRMFVVLTKGTNADAVAPASSGGKCGLYLVDGAKGSVLYSAVIPGAGSTDCDVRATLVENWLVYHYYEGDGTRDGETKGWRLVTVELYEGGIDEKTQRPVLFPFRLRGTHLTSLDCSSDMSAFSLESMQVETLEQSYLFAHGITAITTTSTKITKYMPSPRRLLNPRRPKGRKPTAEEQQEEQLVPYDVLIPDDPRRTISHNYEVAQTRNIITSPALLESTSLVFAYGLDLFLTRVAPSNTFDILNKNFNKAQLVLTVSGLALGIVIAKPMVRRKRLRERWYQ</sequence>
<evidence type="ECO:0000313" key="14">
    <source>
        <dbReference type="Proteomes" id="UP000620124"/>
    </source>
</evidence>
<accession>A0A8H6XRL9</accession>
<feature type="transmembrane region" description="Helical" evidence="11">
    <location>
        <begin position="343"/>
        <end position="363"/>
    </location>
</feature>
<evidence type="ECO:0000256" key="6">
    <source>
        <dbReference type="ARBA" id="ARBA00022989"/>
    </source>
</evidence>
<dbReference type="Pfam" id="PF07774">
    <property type="entry name" value="EMC1_C"/>
    <property type="match status" value="1"/>
</dbReference>
<feature type="compositionally biased region" description="Basic residues" evidence="10">
    <location>
        <begin position="1311"/>
        <end position="1320"/>
    </location>
</feature>
<dbReference type="Pfam" id="PF00083">
    <property type="entry name" value="Sugar_tr"/>
    <property type="match status" value="1"/>
</dbReference>
<comment type="subcellular location">
    <subcellularLocation>
        <location evidence="1">Membrane</location>
        <topology evidence="1">Multi-pass membrane protein</topology>
    </subcellularLocation>
</comment>
<dbReference type="PANTHER" id="PTHR48022">
    <property type="entry name" value="PLASTIDIC GLUCOSE TRANSPORTER 4"/>
    <property type="match status" value="1"/>
</dbReference>
<feature type="domain" description="Major facilitator superfamily (MFS) profile" evidence="12">
    <location>
        <begin position="24"/>
        <end position="469"/>
    </location>
</feature>
<gene>
    <name evidence="13" type="ORF">MVEN_01564500</name>
</gene>
<feature type="transmembrane region" description="Helical" evidence="11">
    <location>
        <begin position="303"/>
        <end position="331"/>
    </location>
</feature>
<keyword evidence="7 11" id="KW-0472">Membrane</keyword>
<dbReference type="InterPro" id="IPR050360">
    <property type="entry name" value="MFS_Sugar_Transporters"/>
</dbReference>
<reference evidence="13" key="1">
    <citation type="submission" date="2020-05" db="EMBL/GenBank/DDBJ databases">
        <title>Mycena genomes resolve the evolution of fungal bioluminescence.</title>
        <authorList>
            <person name="Tsai I.J."/>
        </authorList>
    </citation>
    <scope>NUCLEOTIDE SEQUENCE</scope>
    <source>
        <strain evidence="13">CCC161011</strain>
    </source>
</reference>
<dbReference type="InterPro" id="IPR005828">
    <property type="entry name" value="MFS_sugar_transport-like"/>
</dbReference>
<evidence type="ECO:0000256" key="2">
    <source>
        <dbReference type="ARBA" id="ARBA00010992"/>
    </source>
</evidence>
<feature type="transmembrane region" description="Helical" evidence="11">
    <location>
        <begin position="68"/>
        <end position="91"/>
    </location>
</feature>
<comment type="catalytic activity">
    <reaction evidence="9">
        <text>myo-inositol(out) + H(+)(out) = myo-inositol(in) + H(+)(in)</text>
        <dbReference type="Rhea" id="RHEA:60364"/>
        <dbReference type="ChEBI" id="CHEBI:15378"/>
        <dbReference type="ChEBI" id="CHEBI:17268"/>
    </reaction>
</comment>
<dbReference type="EMBL" id="JACAZI010000013">
    <property type="protein sequence ID" value="KAF7345464.1"/>
    <property type="molecule type" value="Genomic_DNA"/>
</dbReference>
<dbReference type="Pfam" id="PF25293">
    <property type="entry name" value="Beta-prop_EMC1_N"/>
    <property type="match status" value="1"/>
</dbReference>
<evidence type="ECO:0000313" key="13">
    <source>
        <dbReference type="EMBL" id="KAF7345464.1"/>
    </source>
</evidence>
<dbReference type="Gene3D" id="2.130.10.10">
    <property type="entry name" value="YVTN repeat-like/Quinoprotein amine dehydrogenase"/>
    <property type="match status" value="1"/>
</dbReference>
<dbReference type="InterPro" id="IPR036259">
    <property type="entry name" value="MFS_trans_sf"/>
</dbReference>
<dbReference type="InterPro" id="IPR011047">
    <property type="entry name" value="Quinoprotein_ADH-like_sf"/>
</dbReference>
<feature type="transmembrane region" description="Helical" evidence="11">
    <location>
        <begin position="264"/>
        <end position="283"/>
    </location>
</feature>
<evidence type="ECO:0000256" key="8">
    <source>
        <dbReference type="ARBA" id="ARBA00043213"/>
    </source>
</evidence>
<dbReference type="InterPro" id="IPR003663">
    <property type="entry name" value="Sugar/inositol_transpt"/>
</dbReference>
<dbReference type="GO" id="GO:0005351">
    <property type="term" value="F:carbohydrate:proton symporter activity"/>
    <property type="evidence" value="ECO:0007669"/>
    <property type="project" value="TreeGrafter"/>
</dbReference>
<keyword evidence="3" id="KW-0813">Transport</keyword>
<dbReference type="PROSITE" id="PS50850">
    <property type="entry name" value="MFS"/>
    <property type="match status" value="1"/>
</dbReference>
<dbReference type="InterPro" id="IPR005829">
    <property type="entry name" value="Sugar_transporter_CS"/>
</dbReference>
<dbReference type="InterPro" id="IPR058545">
    <property type="entry name" value="Beta-prop_EMC1_1st"/>
</dbReference>
<evidence type="ECO:0000256" key="10">
    <source>
        <dbReference type="SAM" id="MobiDB-lite"/>
    </source>
</evidence>
<dbReference type="OrthoDB" id="28092at2759"/>
<feature type="transmembrane region" description="Helical" evidence="11">
    <location>
        <begin position="160"/>
        <end position="180"/>
    </location>
</feature>
<name>A0A8H6XRL9_9AGAR</name>
<dbReference type="GO" id="GO:0016020">
    <property type="term" value="C:membrane"/>
    <property type="evidence" value="ECO:0007669"/>
    <property type="project" value="UniProtKB-SubCell"/>
</dbReference>
<feature type="transmembrane region" description="Helical" evidence="11">
    <location>
        <begin position="21"/>
        <end position="48"/>
    </location>
</feature>
<feature type="transmembrane region" description="Helical" evidence="11">
    <location>
        <begin position="192"/>
        <end position="215"/>
    </location>
</feature>
<feature type="transmembrane region" description="Helical" evidence="11">
    <location>
        <begin position="98"/>
        <end position="119"/>
    </location>
</feature>
<feature type="transmembrane region" description="Helical" evidence="11">
    <location>
        <begin position="383"/>
        <end position="403"/>
    </location>
</feature>
<evidence type="ECO:0000256" key="11">
    <source>
        <dbReference type="SAM" id="Phobius"/>
    </source>
</evidence>
<dbReference type="NCBIfam" id="TIGR00879">
    <property type="entry name" value="SP"/>
    <property type="match status" value="1"/>
</dbReference>
<feature type="transmembrane region" description="Helical" evidence="11">
    <location>
        <begin position="444"/>
        <end position="465"/>
    </location>
</feature>
<proteinExistence type="inferred from homology"/>
<dbReference type="PANTHER" id="PTHR48022:SF34">
    <property type="entry name" value="MAJOR FACILITATOR SUPERFAMILY (MFS) PROFILE DOMAIN-CONTAINING PROTEIN-RELATED"/>
    <property type="match status" value="1"/>
</dbReference>
<dbReference type="InterPro" id="IPR011678">
    <property type="entry name" value="EMC1_C"/>
</dbReference>
<dbReference type="CDD" id="cd17356">
    <property type="entry name" value="MFS_HXT"/>
    <property type="match status" value="1"/>
</dbReference>
<comment type="similarity">
    <text evidence="2">Belongs to the major facilitator superfamily. Sugar transporter (TC 2.A.1.1) family.</text>
</comment>
<feature type="transmembrane region" description="Helical" evidence="11">
    <location>
        <begin position="125"/>
        <end position="148"/>
    </location>
</feature>
<dbReference type="PRINTS" id="PR00171">
    <property type="entry name" value="SUGRTRNSPORT"/>
</dbReference>
<dbReference type="PROSITE" id="PS00216">
    <property type="entry name" value="SUGAR_TRANSPORT_1"/>
    <property type="match status" value="1"/>
</dbReference>
<feature type="region of interest" description="Disordered" evidence="10">
    <location>
        <begin position="1306"/>
        <end position="1328"/>
    </location>
</feature>
<evidence type="ECO:0000259" key="12">
    <source>
        <dbReference type="PROSITE" id="PS50850"/>
    </source>
</evidence>
<evidence type="ECO:0000256" key="7">
    <source>
        <dbReference type="ARBA" id="ARBA00023136"/>
    </source>
</evidence>
<keyword evidence="6 11" id="KW-1133">Transmembrane helix</keyword>